<feature type="compositionally biased region" description="Polar residues" evidence="1">
    <location>
        <begin position="28"/>
        <end position="64"/>
    </location>
</feature>
<organism evidence="2 3">
    <name type="scientific">Acaulospora morrowiae</name>
    <dbReference type="NCBI Taxonomy" id="94023"/>
    <lineage>
        <taxon>Eukaryota</taxon>
        <taxon>Fungi</taxon>
        <taxon>Fungi incertae sedis</taxon>
        <taxon>Mucoromycota</taxon>
        <taxon>Glomeromycotina</taxon>
        <taxon>Glomeromycetes</taxon>
        <taxon>Diversisporales</taxon>
        <taxon>Acaulosporaceae</taxon>
        <taxon>Acaulospora</taxon>
    </lineage>
</organism>
<evidence type="ECO:0000313" key="2">
    <source>
        <dbReference type="EMBL" id="CAG8619512.1"/>
    </source>
</evidence>
<dbReference type="OrthoDB" id="10497964at2759"/>
<reference evidence="2" key="1">
    <citation type="submission" date="2021-06" db="EMBL/GenBank/DDBJ databases">
        <authorList>
            <person name="Kallberg Y."/>
            <person name="Tangrot J."/>
            <person name="Rosling A."/>
        </authorList>
    </citation>
    <scope>NUCLEOTIDE SEQUENCE</scope>
    <source>
        <strain evidence="2">CL551</strain>
    </source>
</reference>
<dbReference type="AlphaFoldDB" id="A0A9N9GR21"/>
<evidence type="ECO:0000256" key="1">
    <source>
        <dbReference type="SAM" id="MobiDB-lite"/>
    </source>
</evidence>
<name>A0A9N9GR21_9GLOM</name>
<protein>
    <submittedName>
        <fullName evidence="2">1505_t:CDS:1</fullName>
    </submittedName>
</protein>
<feature type="region of interest" description="Disordered" evidence="1">
    <location>
        <begin position="109"/>
        <end position="136"/>
    </location>
</feature>
<evidence type="ECO:0000313" key="3">
    <source>
        <dbReference type="Proteomes" id="UP000789342"/>
    </source>
</evidence>
<proteinExistence type="predicted"/>
<keyword evidence="3" id="KW-1185">Reference proteome</keyword>
<feature type="region of interest" description="Disordered" evidence="1">
    <location>
        <begin position="1"/>
        <end position="82"/>
    </location>
</feature>
<dbReference type="EMBL" id="CAJVPV010007490">
    <property type="protein sequence ID" value="CAG8619512.1"/>
    <property type="molecule type" value="Genomic_DNA"/>
</dbReference>
<sequence length="136" mass="15628">MTTSSQPSKNNTTVDKNITSTEDKEIGVSTTNTTTPAILSNKQNKNVINSDKLPSSLKMPSQSIKFKEPQIPDRSKVPRRKRTPYVWDDQLNPVYDEDSLRYNEEWRKNGGSEKFFDSKRMEVDGRAEDNDELRSK</sequence>
<accession>A0A9N9GR21</accession>
<feature type="compositionally biased region" description="Polar residues" evidence="1">
    <location>
        <begin position="1"/>
        <end position="20"/>
    </location>
</feature>
<gene>
    <name evidence="2" type="ORF">AMORRO_LOCUS8594</name>
</gene>
<feature type="compositionally biased region" description="Basic and acidic residues" evidence="1">
    <location>
        <begin position="65"/>
        <end position="76"/>
    </location>
</feature>
<comment type="caution">
    <text evidence="2">The sequence shown here is derived from an EMBL/GenBank/DDBJ whole genome shotgun (WGS) entry which is preliminary data.</text>
</comment>
<dbReference type="Proteomes" id="UP000789342">
    <property type="component" value="Unassembled WGS sequence"/>
</dbReference>